<keyword evidence="1" id="KW-1133">Transmembrane helix</keyword>
<proteinExistence type="predicted"/>
<dbReference type="Proteomes" id="UP000435138">
    <property type="component" value="Unassembled WGS sequence"/>
</dbReference>
<comment type="caution">
    <text evidence="2">The sequence shown here is derived from an EMBL/GenBank/DDBJ whole genome shotgun (WGS) entry which is preliminary data.</text>
</comment>
<accession>A0A6A8AH79</accession>
<protein>
    <submittedName>
        <fullName evidence="2">DUF4126 domain-containing protein</fullName>
    </submittedName>
</protein>
<reference evidence="2 3" key="1">
    <citation type="submission" date="2019-11" db="EMBL/GenBank/DDBJ databases">
        <title>Genome analysis of Rhizobacterium cereale a novel genus and species isolated from maize roots in North Spain.</title>
        <authorList>
            <person name="Menendez E."/>
            <person name="Flores-Felix J.D."/>
            <person name="Ramirez-Bahena M.-H."/>
            <person name="Igual J.M."/>
            <person name="Garcia-Fraile P."/>
            <person name="Peix A."/>
            <person name="Velazquez E."/>
        </authorList>
    </citation>
    <scope>NUCLEOTIDE SEQUENCE [LARGE SCALE GENOMIC DNA]</scope>
    <source>
        <strain evidence="2 3">RZME27</strain>
    </source>
</reference>
<feature type="transmembrane region" description="Helical" evidence="1">
    <location>
        <begin position="37"/>
        <end position="61"/>
    </location>
</feature>
<feature type="transmembrane region" description="Helical" evidence="1">
    <location>
        <begin position="81"/>
        <end position="114"/>
    </location>
</feature>
<evidence type="ECO:0000313" key="3">
    <source>
        <dbReference type="Proteomes" id="UP000435138"/>
    </source>
</evidence>
<organism evidence="2 3">
    <name type="scientific">Endobacterium cereale</name>
    <dbReference type="NCBI Taxonomy" id="2663029"/>
    <lineage>
        <taxon>Bacteria</taxon>
        <taxon>Pseudomonadati</taxon>
        <taxon>Pseudomonadota</taxon>
        <taxon>Alphaproteobacteria</taxon>
        <taxon>Hyphomicrobiales</taxon>
        <taxon>Rhizobiaceae</taxon>
        <taxon>Endobacterium</taxon>
    </lineage>
</organism>
<evidence type="ECO:0000313" key="2">
    <source>
        <dbReference type="EMBL" id="MQY49140.1"/>
    </source>
</evidence>
<feature type="transmembrane region" description="Helical" evidence="1">
    <location>
        <begin position="134"/>
        <end position="158"/>
    </location>
</feature>
<dbReference type="RefSeq" id="WP_153358588.1">
    <property type="nucleotide sequence ID" value="NZ_JAYKOO010000008.1"/>
</dbReference>
<name>A0A6A8AH79_9HYPH</name>
<keyword evidence="3" id="KW-1185">Reference proteome</keyword>
<gene>
    <name evidence="2" type="ORF">GAO09_24185</name>
</gene>
<keyword evidence="1" id="KW-0472">Membrane</keyword>
<sequence>MTYLLALLIGVVAGLRAMTAPAAISWAAWLGWLNLSGTWLSFMGSFWAVAIFSVLAIIELVTDQLPSTPSRKVPQQFGARLIMGALTGAAIGAGSGVWIGGLVAGIIGAVIGTYGGAAARTKLATAFKKDLPAALIEDGIAIIAAYLIISSIPATLVAT</sequence>
<evidence type="ECO:0000256" key="1">
    <source>
        <dbReference type="SAM" id="Phobius"/>
    </source>
</evidence>
<dbReference type="EMBL" id="WIXI01000050">
    <property type="protein sequence ID" value="MQY49140.1"/>
    <property type="molecule type" value="Genomic_DNA"/>
</dbReference>
<dbReference type="AlphaFoldDB" id="A0A6A8AH79"/>
<keyword evidence="1" id="KW-0812">Transmembrane</keyword>